<dbReference type="AlphaFoldDB" id="A0A2G5EPC9"/>
<accession>A0A2G5EPC9</accession>
<protein>
    <submittedName>
        <fullName evidence="1">Uncharacterized protein</fullName>
    </submittedName>
</protein>
<reference evidence="1 2" key="1">
    <citation type="submission" date="2017-09" db="EMBL/GenBank/DDBJ databases">
        <title>WGS assembly of Aquilegia coerulea Goldsmith.</title>
        <authorList>
            <person name="Hodges S."/>
            <person name="Kramer E."/>
            <person name="Nordborg M."/>
            <person name="Tomkins J."/>
            <person name="Borevitz J."/>
            <person name="Derieg N."/>
            <person name="Yan J."/>
            <person name="Mihaltcheva S."/>
            <person name="Hayes R.D."/>
            <person name="Rokhsar D."/>
        </authorList>
    </citation>
    <scope>NUCLEOTIDE SEQUENCE [LARGE SCALE GENOMIC DNA]</scope>
    <source>
        <strain evidence="2">cv. Goldsmith</strain>
    </source>
</reference>
<organism evidence="1 2">
    <name type="scientific">Aquilegia coerulea</name>
    <name type="common">Rocky mountain columbine</name>
    <dbReference type="NCBI Taxonomy" id="218851"/>
    <lineage>
        <taxon>Eukaryota</taxon>
        <taxon>Viridiplantae</taxon>
        <taxon>Streptophyta</taxon>
        <taxon>Embryophyta</taxon>
        <taxon>Tracheophyta</taxon>
        <taxon>Spermatophyta</taxon>
        <taxon>Magnoliopsida</taxon>
        <taxon>Ranunculales</taxon>
        <taxon>Ranunculaceae</taxon>
        <taxon>Thalictroideae</taxon>
        <taxon>Aquilegia</taxon>
    </lineage>
</organism>
<dbReference type="Proteomes" id="UP000230069">
    <property type="component" value="Unassembled WGS sequence"/>
</dbReference>
<sequence length="73" mass="8596">MAQKNTNHHLNKIDNIKMMKDVTVPTKCHRLVGLLLLWNVGLHRNPKLFHTSDIHDINSIKYQILKEPRTLFL</sequence>
<gene>
    <name evidence="1" type="ORF">AQUCO_00600377v1</name>
</gene>
<evidence type="ECO:0000313" key="1">
    <source>
        <dbReference type="EMBL" id="PIA57608.1"/>
    </source>
</evidence>
<name>A0A2G5EPC9_AQUCA</name>
<proteinExistence type="predicted"/>
<dbReference type="InParanoid" id="A0A2G5EPC9"/>
<keyword evidence="2" id="KW-1185">Reference proteome</keyword>
<dbReference type="EMBL" id="KZ305023">
    <property type="protein sequence ID" value="PIA57608.1"/>
    <property type="molecule type" value="Genomic_DNA"/>
</dbReference>
<evidence type="ECO:0000313" key="2">
    <source>
        <dbReference type="Proteomes" id="UP000230069"/>
    </source>
</evidence>